<evidence type="ECO:0000256" key="1">
    <source>
        <dbReference type="SAM" id="MobiDB-lite"/>
    </source>
</evidence>
<evidence type="ECO:0000313" key="2">
    <source>
        <dbReference type="EMBL" id="KAK4143060.1"/>
    </source>
</evidence>
<protein>
    <submittedName>
        <fullName evidence="2">Uncharacterized protein</fullName>
    </submittedName>
</protein>
<accession>A0AAN6ZKX6</accession>
<keyword evidence="3" id="KW-1185">Reference proteome</keyword>
<dbReference type="GeneID" id="87814032"/>
<gene>
    <name evidence="2" type="ORF">C8A04DRAFT_12682</name>
</gene>
<dbReference type="Proteomes" id="UP001302676">
    <property type="component" value="Unassembled WGS sequence"/>
</dbReference>
<comment type="caution">
    <text evidence="2">The sequence shown here is derived from an EMBL/GenBank/DDBJ whole genome shotgun (WGS) entry which is preliminary data.</text>
</comment>
<reference evidence="2" key="2">
    <citation type="submission" date="2023-05" db="EMBL/GenBank/DDBJ databases">
        <authorList>
            <consortium name="Lawrence Berkeley National Laboratory"/>
            <person name="Steindorff A."/>
            <person name="Hensen N."/>
            <person name="Bonometti L."/>
            <person name="Westerberg I."/>
            <person name="Brannstrom I.O."/>
            <person name="Guillou S."/>
            <person name="Cros-Aarteil S."/>
            <person name="Calhoun S."/>
            <person name="Haridas S."/>
            <person name="Kuo A."/>
            <person name="Mondo S."/>
            <person name="Pangilinan J."/>
            <person name="Riley R."/>
            <person name="Labutti K."/>
            <person name="Andreopoulos B."/>
            <person name="Lipzen A."/>
            <person name="Chen C."/>
            <person name="Yanf M."/>
            <person name="Daum C."/>
            <person name="Ng V."/>
            <person name="Clum A."/>
            <person name="Ohm R."/>
            <person name="Martin F."/>
            <person name="Silar P."/>
            <person name="Natvig D."/>
            <person name="Lalanne C."/>
            <person name="Gautier V."/>
            <person name="Ament-Velasquez S.L."/>
            <person name="Kruys A."/>
            <person name="Hutchinson M.I."/>
            <person name="Powell A.J."/>
            <person name="Barry K."/>
            <person name="Miller A.N."/>
            <person name="Grigoriev I.V."/>
            <person name="Debuchy R."/>
            <person name="Gladieux P."/>
            <person name="Thoren M.H."/>
            <person name="Johannesson H."/>
        </authorList>
    </citation>
    <scope>NUCLEOTIDE SEQUENCE</scope>
    <source>
        <strain evidence="2">CBS 141.50</strain>
    </source>
</reference>
<reference evidence="2" key="1">
    <citation type="journal article" date="2023" name="Mol. Phylogenet. Evol.">
        <title>Genome-scale phylogeny and comparative genomics of the fungal order Sordariales.</title>
        <authorList>
            <person name="Hensen N."/>
            <person name="Bonometti L."/>
            <person name="Westerberg I."/>
            <person name="Brannstrom I.O."/>
            <person name="Guillou S."/>
            <person name="Cros-Aarteil S."/>
            <person name="Calhoun S."/>
            <person name="Haridas S."/>
            <person name="Kuo A."/>
            <person name="Mondo S."/>
            <person name="Pangilinan J."/>
            <person name="Riley R."/>
            <person name="LaButti K."/>
            <person name="Andreopoulos B."/>
            <person name="Lipzen A."/>
            <person name="Chen C."/>
            <person name="Yan M."/>
            <person name="Daum C."/>
            <person name="Ng V."/>
            <person name="Clum A."/>
            <person name="Steindorff A."/>
            <person name="Ohm R.A."/>
            <person name="Martin F."/>
            <person name="Silar P."/>
            <person name="Natvig D.O."/>
            <person name="Lalanne C."/>
            <person name="Gautier V."/>
            <person name="Ament-Velasquez S.L."/>
            <person name="Kruys A."/>
            <person name="Hutchinson M.I."/>
            <person name="Powell A.J."/>
            <person name="Barry K."/>
            <person name="Miller A.N."/>
            <person name="Grigoriev I.V."/>
            <person name="Debuchy R."/>
            <person name="Gladieux P."/>
            <person name="Hiltunen Thoren M."/>
            <person name="Johannesson H."/>
        </authorList>
    </citation>
    <scope>NUCLEOTIDE SEQUENCE</scope>
    <source>
        <strain evidence="2">CBS 141.50</strain>
    </source>
</reference>
<name>A0AAN6ZKX6_9PEZI</name>
<feature type="region of interest" description="Disordered" evidence="1">
    <location>
        <begin position="1"/>
        <end position="34"/>
    </location>
</feature>
<dbReference type="EMBL" id="MU853590">
    <property type="protein sequence ID" value="KAK4143060.1"/>
    <property type="molecule type" value="Genomic_DNA"/>
</dbReference>
<dbReference type="RefSeq" id="XP_062636431.1">
    <property type="nucleotide sequence ID" value="XM_062777419.1"/>
</dbReference>
<dbReference type="AlphaFoldDB" id="A0AAN6ZKX6"/>
<feature type="region of interest" description="Disordered" evidence="1">
    <location>
        <begin position="138"/>
        <end position="160"/>
    </location>
</feature>
<organism evidence="2 3">
    <name type="scientific">Dichotomopilus funicola</name>
    <dbReference type="NCBI Taxonomy" id="1934379"/>
    <lineage>
        <taxon>Eukaryota</taxon>
        <taxon>Fungi</taxon>
        <taxon>Dikarya</taxon>
        <taxon>Ascomycota</taxon>
        <taxon>Pezizomycotina</taxon>
        <taxon>Sordariomycetes</taxon>
        <taxon>Sordariomycetidae</taxon>
        <taxon>Sordariales</taxon>
        <taxon>Chaetomiaceae</taxon>
        <taxon>Dichotomopilus</taxon>
    </lineage>
</organism>
<proteinExistence type="predicted"/>
<feature type="compositionally biased region" description="Low complexity" evidence="1">
    <location>
        <begin position="11"/>
        <end position="29"/>
    </location>
</feature>
<sequence>MTSNTSRSAEPPLFSSSPSTSTKPTSVDSKQQPEDFQTIRFTNVHDLFRTIDHTTEDFLAITHVSPGHFTDIERERDRRRRKFRLRRYNSDSNTLFITIPTQAHEKLHTGIYEGYRDQLVRSGTESSWDTVASVTYRAKHNHPGGDGGEGDSTGGPMPERGAKGAWPTLVVEAGVSESLNQLHNDMRWWFAASDHDVKIVLLAKFDHARDTIILEKWEEEARGTRPGAATTRYLTAVEPVRRQAITITQDLTTDPISYPVTSGALVLGFRLLFLREPGPGEGDFVLSVQKLQAWAERVWKVV</sequence>
<feature type="compositionally biased region" description="Gly residues" evidence="1">
    <location>
        <begin position="144"/>
        <end position="153"/>
    </location>
</feature>
<evidence type="ECO:0000313" key="3">
    <source>
        <dbReference type="Proteomes" id="UP001302676"/>
    </source>
</evidence>